<accession>A0A2N9IFG4</accession>
<feature type="chain" id="PRO_5014977346" evidence="1">
    <location>
        <begin position="17"/>
        <end position="44"/>
    </location>
</feature>
<proteinExistence type="predicted"/>
<sequence>MLAKWLGLALKITLQAMLFKPRLLPSCGHSNWLTLQAEAAAILL</sequence>
<dbReference type="AlphaFoldDB" id="A0A2N9IFG4"/>
<protein>
    <submittedName>
        <fullName evidence="2">Uncharacterized protein</fullName>
    </submittedName>
</protein>
<gene>
    <name evidence="2" type="ORF">FSB_LOCUS51090</name>
</gene>
<evidence type="ECO:0000313" key="2">
    <source>
        <dbReference type="EMBL" id="SPD23208.1"/>
    </source>
</evidence>
<feature type="signal peptide" evidence="1">
    <location>
        <begin position="1"/>
        <end position="16"/>
    </location>
</feature>
<reference evidence="2" key="1">
    <citation type="submission" date="2018-02" db="EMBL/GenBank/DDBJ databases">
        <authorList>
            <person name="Cohen D.B."/>
            <person name="Kent A.D."/>
        </authorList>
    </citation>
    <scope>NUCLEOTIDE SEQUENCE</scope>
</reference>
<organism evidence="2">
    <name type="scientific">Fagus sylvatica</name>
    <name type="common">Beechnut</name>
    <dbReference type="NCBI Taxonomy" id="28930"/>
    <lineage>
        <taxon>Eukaryota</taxon>
        <taxon>Viridiplantae</taxon>
        <taxon>Streptophyta</taxon>
        <taxon>Embryophyta</taxon>
        <taxon>Tracheophyta</taxon>
        <taxon>Spermatophyta</taxon>
        <taxon>Magnoliopsida</taxon>
        <taxon>eudicotyledons</taxon>
        <taxon>Gunneridae</taxon>
        <taxon>Pentapetalae</taxon>
        <taxon>rosids</taxon>
        <taxon>fabids</taxon>
        <taxon>Fagales</taxon>
        <taxon>Fagaceae</taxon>
        <taxon>Fagus</taxon>
    </lineage>
</organism>
<dbReference type="EMBL" id="OIVN01005591">
    <property type="protein sequence ID" value="SPD23208.1"/>
    <property type="molecule type" value="Genomic_DNA"/>
</dbReference>
<evidence type="ECO:0000256" key="1">
    <source>
        <dbReference type="SAM" id="SignalP"/>
    </source>
</evidence>
<name>A0A2N9IFG4_FAGSY</name>
<keyword evidence="1" id="KW-0732">Signal</keyword>